<dbReference type="PANTHER" id="PTHR38037:SF2">
    <property type="entry name" value="ATP-DEPENDENT ZINC PROTEASE DOMAIN-CONTAINING PROTEIN-RELATED"/>
    <property type="match status" value="1"/>
</dbReference>
<dbReference type="InterPro" id="IPR021109">
    <property type="entry name" value="Peptidase_aspartic_dom_sf"/>
</dbReference>
<evidence type="ECO:0000259" key="1">
    <source>
        <dbReference type="Pfam" id="PF05618"/>
    </source>
</evidence>
<comment type="caution">
    <text evidence="2">The sequence shown here is derived from an EMBL/GenBank/DDBJ whole genome shotgun (WGS) entry which is preliminary data.</text>
</comment>
<dbReference type="Pfam" id="PF05618">
    <property type="entry name" value="Zn_protease"/>
    <property type="match status" value="1"/>
</dbReference>
<dbReference type="Proteomes" id="UP000486602">
    <property type="component" value="Unassembled WGS sequence"/>
</dbReference>
<proteinExistence type="predicted"/>
<reference evidence="2 3" key="1">
    <citation type="submission" date="2020-02" db="EMBL/GenBank/DDBJ databases">
        <title>Out from the shadows clarifying the taxonomy of the family Cryomorphaceae and related taxa by utilizing the GTDB taxonomic framework.</title>
        <authorList>
            <person name="Bowman J.P."/>
        </authorList>
    </citation>
    <scope>NUCLEOTIDE SEQUENCE [LARGE SCALE GENOMIC DNA]</scope>
    <source>
        <strain evidence="2 3">QSSC 1-22</strain>
    </source>
</reference>
<feature type="domain" description="Retropepsin-like aspartic endopeptidase" evidence="1">
    <location>
        <begin position="14"/>
        <end position="145"/>
    </location>
</feature>
<protein>
    <recommendedName>
        <fullName evidence="1">Retropepsin-like aspartic endopeptidase domain-containing protein</fullName>
    </recommendedName>
</protein>
<dbReference type="AlphaFoldDB" id="A0A7K3WSM5"/>
<organism evidence="2 3">
    <name type="scientific">Cryomorpha ignava</name>
    <dbReference type="NCBI Taxonomy" id="101383"/>
    <lineage>
        <taxon>Bacteria</taxon>
        <taxon>Pseudomonadati</taxon>
        <taxon>Bacteroidota</taxon>
        <taxon>Flavobacteriia</taxon>
        <taxon>Flavobacteriales</taxon>
        <taxon>Cryomorphaceae</taxon>
        <taxon>Cryomorpha</taxon>
    </lineage>
</organism>
<keyword evidence="3" id="KW-1185">Reference proteome</keyword>
<sequence length="148" mass="17155">MEKAPKDDISEKLIIGNKEKIDFPDMKRFGIVARIDSGARSSSAHCDKIWIEKMAGKRILCCHFLKRSHKVVRFEKFKKRKIKSSNGTFQSRYVVQLKIKLGNIVKLTDVTLTDRSTMNYTVLLGRKFLTNDFLIDVSRSYLQRKKGL</sequence>
<dbReference type="InterPro" id="IPR008503">
    <property type="entry name" value="Asp_endopeptidase"/>
</dbReference>
<accession>A0A7K3WSM5</accession>
<dbReference type="RefSeq" id="WP_163285049.1">
    <property type="nucleotide sequence ID" value="NZ_JAAGVY010000013.1"/>
</dbReference>
<dbReference type="SUPFAM" id="SSF50630">
    <property type="entry name" value="Acid proteases"/>
    <property type="match status" value="1"/>
</dbReference>
<evidence type="ECO:0000313" key="3">
    <source>
        <dbReference type="Proteomes" id="UP000486602"/>
    </source>
</evidence>
<dbReference type="EMBL" id="JAAGVY010000013">
    <property type="protein sequence ID" value="NEN23655.1"/>
    <property type="molecule type" value="Genomic_DNA"/>
</dbReference>
<dbReference type="Gene3D" id="2.40.70.10">
    <property type="entry name" value="Acid Proteases"/>
    <property type="match status" value="1"/>
</dbReference>
<evidence type="ECO:0000313" key="2">
    <source>
        <dbReference type="EMBL" id="NEN23655.1"/>
    </source>
</evidence>
<dbReference type="PANTHER" id="PTHR38037">
    <property type="entry name" value="ZN_PROTEASE DOMAIN-CONTAINING PROTEIN"/>
    <property type="match status" value="1"/>
</dbReference>
<name>A0A7K3WSM5_9FLAO</name>
<gene>
    <name evidence="2" type="ORF">G3O08_09085</name>
</gene>